<organism evidence="2 3">
    <name type="scientific">Terfezia boudieri ATCC MYA-4762</name>
    <dbReference type="NCBI Taxonomy" id="1051890"/>
    <lineage>
        <taxon>Eukaryota</taxon>
        <taxon>Fungi</taxon>
        <taxon>Dikarya</taxon>
        <taxon>Ascomycota</taxon>
        <taxon>Pezizomycotina</taxon>
        <taxon>Pezizomycetes</taxon>
        <taxon>Pezizales</taxon>
        <taxon>Pezizaceae</taxon>
        <taxon>Terfezia</taxon>
    </lineage>
</organism>
<feature type="compositionally biased region" description="Basic and acidic residues" evidence="1">
    <location>
        <begin position="69"/>
        <end position="82"/>
    </location>
</feature>
<evidence type="ECO:0000313" key="2">
    <source>
        <dbReference type="EMBL" id="RPB19753.1"/>
    </source>
</evidence>
<gene>
    <name evidence="2" type="ORF">L211DRAFT_871059</name>
</gene>
<dbReference type="OrthoDB" id="5445396at2759"/>
<reference evidence="2 3" key="1">
    <citation type="journal article" date="2018" name="Nat. Ecol. Evol.">
        <title>Pezizomycetes genomes reveal the molecular basis of ectomycorrhizal truffle lifestyle.</title>
        <authorList>
            <person name="Murat C."/>
            <person name="Payen T."/>
            <person name="Noel B."/>
            <person name="Kuo A."/>
            <person name="Morin E."/>
            <person name="Chen J."/>
            <person name="Kohler A."/>
            <person name="Krizsan K."/>
            <person name="Balestrini R."/>
            <person name="Da Silva C."/>
            <person name="Montanini B."/>
            <person name="Hainaut M."/>
            <person name="Levati E."/>
            <person name="Barry K.W."/>
            <person name="Belfiori B."/>
            <person name="Cichocki N."/>
            <person name="Clum A."/>
            <person name="Dockter R.B."/>
            <person name="Fauchery L."/>
            <person name="Guy J."/>
            <person name="Iotti M."/>
            <person name="Le Tacon F."/>
            <person name="Lindquist E.A."/>
            <person name="Lipzen A."/>
            <person name="Malagnac F."/>
            <person name="Mello A."/>
            <person name="Molinier V."/>
            <person name="Miyauchi S."/>
            <person name="Poulain J."/>
            <person name="Riccioni C."/>
            <person name="Rubini A."/>
            <person name="Sitrit Y."/>
            <person name="Splivallo R."/>
            <person name="Traeger S."/>
            <person name="Wang M."/>
            <person name="Zifcakova L."/>
            <person name="Wipf D."/>
            <person name="Zambonelli A."/>
            <person name="Paolocci F."/>
            <person name="Nowrousian M."/>
            <person name="Ottonello S."/>
            <person name="Baldrian P."/>
            <person name="Spatafora J.W."/>
            <person name="Henrissat B."/>
            <person name="Nagy L.G."/>
            <person name="Aury J.M."/>
            <person name="Wincker P."/>
            <person name="Grigoriev I.V."/>
            <person name="Bonfante P."/>
            <person name="Martin F.M."/>
        </authorList>
    </citation>
    <scope>NUCLEOTIDE SEQUENCE [LARGE SCALE GENOMIC DNA]</scope>
    <source>
        <strain evidence="2 3">ATCC MYA-4762</strain>
    </source>
</reference>
<dbReference type="Proteomes" id="UP000267821">
    <property type="component" value="Unassembled WGS sequence"/>
</dbReference>
<feature type="region of interest" description="Disordered" evidence="1">
    <location>
        <begin position="1"/>
        <end position="94"/>
    </location>
</feature>
<evidence type="ECO:0000256" key="1">
    <source>
        <dbReference type="SAM" id="MobiDB-lite"/>
    </source>
</evidence>
<sequence length="211" mass="22981">MKDINPASPAESTSRKHKGKAPCGDHEDITPGPSSFPDGLKFAKIAPKLDLNPPKPTINPESPYLMVRDSQRKRARVYEDPQRSAFQAPATPLHPPPEADAKLQTQTPLSFQMPFALYPPPMIPKNPQTINPQAPEGEFCPTCHAMWNNLRECIMAITFSQCLPYGTDVSGELLKSYFGLDYHWRQGHVLGLNNSGPQSSTGGCGSGSGAI</sequence>
<dbReference type="AlphaFoldDB" id="A0A3N4LA66"/>
<keyword evidence="3" id="KW-1185">Reference proteome</keyword>
<name>A0A3N4LA66_9PEZI</name>
<proteinExistence type="predicted"/>
<accession>A0A3N4LA66</accession>
<dbReference type="InParanoid" id="A0A3N4LA66"/>
<evidence type="ECO:0000313" key="3">
    <source>
        <dbReference type="Proteomes" id="UP000267821"/>
    </source>
</evidence>
<protein>
    <submittedName>
        <fullName evidence="2">Uncharacterized protein</fullName>
    </submittedName>
</protein>
<dbReference type="EMBL" id="ML121584">
    <property type="protein sequence ID" value="RPB19753.1"/>
    <property type="molecule type" value="Genomic_DNA"/>
</dbReference>